<dbReference type="Gene3D" id="3.40.50.1820">
    <property type="entry name" value="alpha/beta hydrolase"/>
    <property type="match status" value="1"/>
</dbReference>
<accession>A0A921MDY8</accession>
<evidence type="ECO:0000256" key="2">
    <source>
        <dbReference type="ARBA" id="ARBA00022801"/>
    </source>
</evidence>
<comment type="similarity">
    <text evidence="1 3">Belongs to the type-B carboxylesterase/lipase family.</text>
</comment>
<evidence type="ECO:0000259" key="4">
    <source>
        <dbReference type="Pfam" id="PF00135"/>
    </source>
</evidence>
<evidence type="ECO:0000256" key="3">
    <source>
        <dbReference type="RuleBase" id="RU361235"/>
    </source>
</evidence>
<protein>
    <recommendedName>
        <fullName evidence="3">Carboxylic ester hydrolase</fullName>
        <ecNumber evidence="3">3.1.1.-</ecNumber>
    </recommendedName>
</protein>
<evidence type="ECO:0000313" key="6">
    <source>
        <dbReference type="Proteomes" id="UP000784435"/>
    </source>
</evidence>
<dbReference type="Pfam" id="PF00135">
    <property type="entry name" value="COesterase"/>
    <property type="match status" value="1"/>
</dbReference>
<keyword evidence="2 3" id="KW-0378">Hydrolase</keyword>
<organism evidence="5 6">
    <name type="scientific">Brevibacterium senegalense</name>
    <dbReference type="NCBI Taxonomy" id="1033736"/>
    <lineage>
        <taxon>Bacteria</taxon>
        <taxon>Bacillati</taxon>
        <taxon>Actinomycetota</taxon>
        <taxon>Actinomycetes</taxon>
        <taxon>Micrococcales</taxon>
        <taxon>Brevibacteriaceae</taxon>
        <taxon>Brevibacterium</taxon>
    </lineage>
</organism>
<gene>
    <name evidence="5" type="ORF">K8V08_04655</name>
</gene>
<reference evidence="5" key="1">
    <citation type="journal article" date="2021" name="PeerJ">
        <title>Extensive microbial diversity within the chicken gut microbiome revealed by metagenomics and culture.</title>
        <authorList>
            <person name="Gilroy R."/>
            <person name="Ravi A."/>
            <person name="Getino M."/>
            <person name="Pursley I."/>
            <person name="Horton D.L."/>
            <person name="Alikhan N.F."/>
            <person name="Baker D."/>
            <person name="Gharbi K."/>
            <person name="Hall N."/>
            <person name="Watson M."/>
            <person name="Adriaenssens E.M."/>
            <person name="Foster-Nyarko E."/>
            <person name="Jarju S."/>
            <person name="Secka A."/>
            <person name="Antonio M."/>
            <person name="Oren A."/>
            <person name="Chaudhuri R.R."/>
            <person name="La Ragione R."/>
            <person name="Hildebrand F."/>
            <person name="Pallen M.J."/>
        </authorList>
    </citation>
    <scope>NUCLEOTIDE SEQUENCE</scope>
    <source>
        <strain evidence="5">ChiGjej5B5-7349</strain>
    </source>
</reference>
<dbReference type="AlphaFoldDB" id="A0A921MDY8"/>
<dbReference type="PROSITE" id="PS00122">
    <property type="entry name" value="CARBOXYLESTERASE_B_1"/>
    <property type="match status" value="1"/>
</dbReference>
<evidence type="ECO:0000256" key="1">
    <source>
        <dbReference type="ARBA" id="ARBA00005964"/>
    </source>
</evidence>
<name>A0A921MDY8_9MICO</name>
<dbReference type="Proteomes" id="UP000784435">
    <property type="component" value="Unassembled WGS sequence"/>
</dbReference>
<dbReference type="SUPFAM" id="SSF53474">
    <property type="entry name" value="alpha/beta-Hydrolases"/>
    <property type="match status" value="1"/>
</dbReference>
<dbReference type="GO" id="GO:0016787">
    <property type="term" value="F:hydrolase activity"/>
    <property type="evidence" value="ECO:0007669"/>
    <property type="project" value="UniProtKB-KW"/>
</dbReference>
<dbReference type="InterPro" id="IPR029058">
    <property type="entry name" value="AB_hydrolase_fold"/>
</dbReference>
<dbReference type="EMBL" id="DYUK01000096">
    <property type="protein sequence ID" value="HJG79686.1"/>
    <property type="molecule type" value="Genomic_DNA"/>
</dbReference>
<dbReference type="InterPro" id="IPR002018">
    <property type="entry name" value="CarbesteraseB"/>
</dbReference>
<evidence type="ECO:0000313" key="5">
    <source>
        <dbReference type="EMBL" id="HJG79686.1"/>
    </source>
</evidence>
<dbReference type="InterPro" id="IPR050309">
    <property type="entry name" value="Type-B_Carboxylest/Lipase"/>
</dbReference>
<dbReference type="EC" id="3.1.1.-" evidence="3"/>
<dbReference type="PANTHER" id="PTHR11559">
    <property type="entry name" value="CARBOXYLESTERASE"/>
    <property type="match status" value="1"/>
</dbReference>
<reference evidence="5" key="2">
    <citation type="submission" date="2021-09" db="EMBL/GenBank/DDBJ databases">
        <authorList>
            <person name="Gilroy R."/>
        </authorList>
    </citation>
    <scope>NUCLEOTIDE SEQUENCE</scope>
    <source>
        <strain evidence="5">ChiGjej5B5-7349</strain>
    </source>
</reference>
<dbReference type="InterPro" id="IPR019826">
    <property type="entry name" value="Carboxylesterase_B_AS"/>
</dbReference>
<feature type="domain" description="Carboxylesterase type B" evidence="4">
    <location>
        <begin position="15"/>
        <end position="484"/>
    </location>
</feature>
<sequence>MTFLPVEGDPLSLTLTYEHGTIRGAESDGVTRFLGLPYAAPITAANRFLPAQLPQRWDSERDATEFGPTVTQNPYGAPLDSIFSDPRIEGDEQLNLNVWTPDTAGSAPVLVWIHGGAFVRGSGSIPHYDGTSFARNGIVCVTINYRMGAPGFLDVGDDHANIGLRDQIAALAWVQGHIAAFGGDPARVTVAGQSAGAMSIGALLGSPLTEGLFSAAILESGAAHHAFARSTALSVAEAYAGIVDVASDREALSAVSTTDLLAAETALDGRLRSVSDPTSVQEALRNGMPFTPSIDGTVLPQAPIEAIRQGSAANVRLLIGTTSQENRLFLAPGGAIDRIDDSLLDRFAQTYGLSTEVDVRSLYEDPQDPTPGATLAALQTDWMFRIPAVRLAEAQQQAGGPATHMYEFTWKSGALDGVLGAAHSVDIPFFFNTLAVPGAERLTGPDAPQGLADAMHASWVSFIRGEGPGWEPYTPDRRVVRRFDTNSDTVLDPRSDARLAWDGIR</sequence>
<proteinExistence type="inferred from homology"/>
<comment type="caution">
    <text evidence="5">The sequence shown here is derived from an EMBL/GenBank/DDBJ whole genome shotgun (WGS) entry which is preliminary data.</text>
</comment>